<dbReference type="Ensembl" id="ENSLACT00000010080.1">
    <property type="protein sequence ID" value="ENSLACP00000010003.1"/>
    <property type="gene ID" value="ENSLACG00000008817.1"/>
</dbReference>
<dbReference type="Proteomes" id="UP000008672">
    <property type="component" value="Unassembled WGS sequence"/>
</dbReference>
<dbReference type="InterPro" id="IPR025398">
    <property type="entry name" value="DUF4371"/>
</dbReference>
<dbReference type="HOGENOM" id="CLU_006175_4_3_1"/>
<dbReference type="PANTHER" id="PTHR45749">
    <property type="match status" value="1"/>
</dbReference>
<dbReference type="EMBL" id="AFYH01168712">
    <property type="status" value="NOT_ANNOTATED_CDS"/>
    <property type="molecule type" value="Genomic_DNA"/>
</dbReference>
<reference evidence="4" key="1">
    <citation type="submission" date="2011-08" db="EMBL/GenBank/DDBJ databases">
        <title>The draft genome of Latimeria chalumnae.</title>
        <authorList>
            <person name="Di Palma F."/>
            <person name="Alfoldi J."/>
            <person name="Johnson J."/>
            <person name="Berlin A."/>
            <person name="Gnerre S."/>
            <person name="Jaffe D."/>
            <person name="MacCallum I."/>
            <person name="Young S."/>
            <person name="Walker B.J."/>
            <person name="Lander E."/>
            <person name="Lindblad-Toh K."/>
        </authorList>
    </citation>
    <scope>NUCLEOTIDE SEQUENCE [LARGE SCALE GENOMIC DNA]</scope>
    <source>
        <strain evidence="4">Wild caught</strain>
    </source>
</reference>
<sequence length="677" mass="75938">MKMPPKKPSGAEYRKLRKAREESKEQDESSASQSATTPTDYSSECMESFDSTDVARSTCGDTDSADVQGDTGEDYQPSVSNIDKAPEENVDALSGLEHQISLNNPTSWPSMSDRLRCCLVEHGPEQKEDADFTLSTSDDGRHFSCDWFTKTLPNGETVEHKWLIYSETKLAFCFPCMLFARKSSTTPSLANPKKGFCDWKHLNPRIPDHKNSPEHRESYITWKNFEMHLKKGGAIDDELQKSISSEKEKWHSILKIVVDAVFCTKNNLALRGSTDVIGHPNSGIFLNLLELIRKYNPQLASHKTGSITCFSPTIQNEFINLLGSTVRCEIISRIKQAKYFSVLCTPDVSHKEQMCQIIRCIRIADDDCSVEESFIDFINTSEKAGSGLAAEIENKLCNDGLDIADCCGQGYNNGANMAGKYRGVQAWLAQVNELARFVPFTAHSLSMLVHAASVSVDMVSFFSTVQRLLTFFAGSTSRWEVVMKAVKVTLKGHTETQWSSKFRAVHSLHLQLPNILQALHEIAEKPSNADVVSTAQSLIKQIDFQFICTPAMWDKILNLMDCMNQILQAKGLPVDSTSKHIGGQKDALQHIQDARINDILKHATELAEQMSLNAEFTEKRKRKVKRMASKNVEDEGHLVTAEQAFKMQFNNVLDTLISQLQWRYEALSEVASDFNFL</sequence>
<dbReference type="PANTHER" id="PTHR45749:SF21">
    <property type="entry name" value="DUF4371 DOMAIN-CONTAINING PROTEIN"/>
    <property type="match status" value="1"/>
</dbReference>
<accession>H3AK32</accession>
<organism evidence="3 4">
    <name type="scientific">Latimeria chalumnae</name>
    <name type="common">Coelacanth</name>
    <dbReference type="NCBI Taxonomy" id="7897"/>
    <lineage>
        <taxon>Eukaryota</taxon>
        <taxon>Metazoa</taxon>
        <taxon>Chordata</taxon>
        <taxon>Craniata</taxon>
        <taxon>Vertebrata</taxon>
        <taxon>Euteleostomi</taxon>
        <taxon>Coelacanthiformes</taxon>
        <taxon>Coelacanthidae</taxon>
        <taxon>Latimeria</taxon>
    </lineage>
</organism>
<dbReference type="AlphaFoldDB" id="H3AK32"/>
<keyword evidence="4" id="KW-1185">Reference proteome</keyword>
<feature type="compositionally biased region" description="Polar residues" evidence="1">
    <location>
        <begin position="29"/>
        <end position="42"/>
    </location>
</feature>
<name>H3AK32_LATCH</name>
<evidence type="ECO:0000313" key="3">
    <source>
        <dbReference type="Ensembl" id="ENSLACP00000010003.1"/>
    </source>
</evidence>
<dbReference type="Pfam" id="PF14291">
    <property type="entry name" value="DUF4371"/>
    <property type="match status" value="1"/>
</dbReference>
<dbReference type="eggNOG" id="ENOG502QPQD">
    <property type="taxonomic scope" value="Eukaryota"/>
</dbReference>
<evidence type="ECO:0000256" key="1">
    <source>
        <dbReference type="SAM" id="MobiDB-lite"/>
    </source>
</evidence>
<dbReference type="OMA" id="REDYWEL"/>
<dbReference type="InParanoid" id="H3AK32"/>
<feature type="region of interest" description="Disordered" evidence="1">
    <location>
        <begin position="1"/>
        <end position="80"/>
    </location>
</feature>
<proteinExistence type="predicted"/>
<feature type="compositionally biased region" description="Polar residues" evidence="1">
    <location>
        <begin position="49"/>
        <end position="61"/>
    </location>
</feature>
<evidence type="ECO:0000313" key="4">
    <source>
        <dbReference type="Proteomes" id="UP000008672"/>
    </source>
</evidence>
<reference evidence="3" key="2">
    <citation type="submission" date="2025-08" db="UniProtKB">
        <authorList>
            <consortium name="Ensembl"/>
        </authorList>
    </citation>
    <scope>IDENTIFICATION</scope>
</reference>
<dbReference type="Bgee" id="ENSLACG00000008817">
    <property type="expression patterns" value="Expressed in muscle tissue and 2 other cell types or tissues"/>
</dbReference>
<evidence type="ECO:0000259" key="2">
    <source>
        <dbReference type="Pfam" id="PF14291"/>
    </source>
</evidence>
<reference evidence="3" key="3">
    <citation type="submission" date="2025-09" db="UniProtKB">
        <authorList>
            <consortium name="Ensembl"/>
        </authorList>
    </citation>
    <scope>IDENTIFICATION</scope>
</reference>
<dbReference type="GeneTree" id="ENSGT00940000154356"/>
<dbReference type="STRING" id="7897.ENSLACP00000010003"/>
<feature type="domain" description="DUF4371" evidence="2">
    <location>
        <begin position="195"/>
        <end position="423"/>
    </location>
</feature>
<protein>
    <recommendedName>
        <fullName evidence="2">DUF4371 domain-containing protein</fullName>
    </recommendedName>
</protein>